<dbReference type="AlphaFoldDB" id="A0ABD0KD11"/>
<keyword evidence="1" id="KW-0175">Coiled coil</keyword>
<evidence type="ECO:0000313" key="3">
    <source>
        <dbReference type="Proteomes" id="UP001519460"/>
    </source>
</evidence>
<gene>
    <name evidence="2" type="ORF">BaRGS_00023783</name>
</gene>
<keyword evidence="3" id="KW-1185">Reference proteome</keyword>
<feature type="non-terminal residue" evidence="2">
    <location>
        <position position="274"/>
    </location>
</feature>
<organism evidence="2 3">
    <name type="scientific">Batillaria attramentaria</name>
    <dbReference type="NCBI Taxonomy" id="370345"/>
    <lineage>
        <taxon>Eukaryota</taxon>
        <taxon>Metazoa</taxon>
        <taxon>Spiralia</taxon>
        <taxon>Lophotrochozoa</taxon>
        <taxon>Mollusca</taxon>
        <taxon>Gastropoda</taxon>
        <taxon>Caenogastropoda</taxon>
        <taxon>Sorbeoconcha</taxon>
        <taxon>Cerithioidea</taxon>
        <taxon>Batillariidae</taxon>
        <taxon>Batillaria</taxon>
    </lineage>
</organism>
<dbReference type="Proteomes" id="UP001519460">
    <property type="component" value="Unassembled WGS sequence"/>
</dbReference>
<evidence type="ECO:0000313" key="2">
    <source>
        <dbReference type="EMBL" id="KAK7485005.1"/>
    </source>
</evidence>
<comment type="caution">
    <text evidence="2">The sequence shown here is derived from an EMBL/GenBank/DDBJ whole genome shotgun (WGS) entry which is preliminary data.</text>
</comment>
<proteinExistence type="predicted"/>
<evidence type="ECO:0000256" key="1">
    <source>
        <dbReference type="SAM" id="Coils"/>
    </source>
</evidence>
<accession>A0ABD0KD11</accession>
<sequence length="274" mass="29987">MKAVSERNTCVLKATCTILRDQTGRRGFTSRAVTLDLSELGKCCLGAFFSFSNRVTQSTRAADSAIVLLVADDHVELTSARTGGGPFGFSHSTHGNKPSVPPMPTPCLDARYVYSASETSACQLPEATLDLCLISIVSSEFIWCKCDQQMEDEDDTTAFPVVKESGDKLIETGINTLQRTLLLKKEVEACLSGKQAGKYKKFEDYLMRVIEAMPEGTAFQLVRLVVYCKESAGGKTSLCIAMCQPLLEELKQELESLKQEHDKQKVSDSSTTGQ</sequence>
<dbReference type="EMBL" id="JACVVK020000201">
    <property type="protein sequence ID" value="KAK7485005.1"/>
    <property type="molecule type" value="Genomic_DNA"/>
</dbReference>
<feature type="coiled-coil region" evidence="1">
    <location>
        <begin position="240"/>
        <end position="267"/>
    </location>
</feature>
<name>A0ABD0KD11_9CAEN</name>
<protein>
    <submittedName>
        <fullName evidence="2">Uncharacterized protein</fullName>
    </submittedName>
</protein>
<reference evidence="2 3" key="1">
    <citation type="journal article" date="2023" name="Sci. Data">
        <title>Genome assembly of the Korean intertidal mud-creeper Batillaria attramentaria.</title>
        <authorList>
            <person name="Patra A.K."/>
            <person name="Ho P.T."/>
            <person name="Jun S."/>
            <person name="Lee S.J."/>
            <person name="Kim Y."/>
            <person name="Won Y.J."/>
        </authorList>
    </citation>
    <scope>NUCLEOTIDE SEQUENCE [LARGE SCALE GENOMIC DNA]</scope>
    <source>
        <strain evidence="2">Wonlab-2016</strain>
    </source>
</reference>